<keyword evidence="5 8" id="KW-0238">DNA-binding</keyword>
<dbReference type="GO" id="GO:0000976">
    <property type="term" value="F:transcription cis-regulatory region binding"/>
    <property type="evidence" value="ECO:0007669"/>
    <property type="project" value="TreeGrafter"/>
</dbReference>
<name>A0A1B2E4R1_9BACL</name>
<keyword evidence="3" id="KW-0902">Two-component regulatory system</keyword>
<dbReference type="InterPro" id="IPR036388">
    <property type="entry name" value="WH-like_DNA-bd_sf"/>
</dbReference>
<evidence type="ECO:0000256" key="4">
    <source>
        <dbReference type="ARBA" id="ARBA00023015"/>
    </source>
</evidence>
<reference evidence="11" key="1">
    <citation type="submission" date="2016-08" db="EMBL/GenBank/DDBJ databases">
        <title>Complete Genome Seqeunce of Paenibacillus sp. nov. IHBB 9852 from high altitute lake of Indian trans-Himalayas.</title>
        <authorList>
            <person name="Kiran S."/>
            <person name="Swarnkar M.K."/>
            <person name="Rana A."/>
            <person name="Tewari R."/>
            <person name="Gulati A."/>
        </authorList>
    </citation>
    <scope>NUCLEOTIDE SEQUENCE [LARGE SCALE GENOMIC DNA]</scope>
    <source>
        <strain evidence="11">IHBB 9852</strain>
    </source>
</reference>
<evidence type="ECO:0000259" key="10">
    <source>
        <dbReference type="PROSITE" id="PS51755"/>
    </source>
</evidence>
<dbReference type="CDD" id="cd00383">
    <property type="entry name" value="trans_reg_C"/>
    <property type="match status" value="1"/>
</dbReference>
<organism evidence="11">
    <name type="scientific">Paenibacillus ihbetae</name>
    <dbReference type="NCBI Taxonomy" id="1870820"/>
    <lineage>
        <taxon>Bacteria</taxon>
        <taxon>Bacillati</taxon>
        <taxon>Bacillota</taxon>
        <taxon>Bacilli</taxon>
        <taxon>Bacillales</taxon>
        <taxon>Paenibacillaceae</taxon>
        <taxon>Paenibacillus</taxon>
    </lineage>
</organism>
<dbReference type="PROSITE" id="PS50110">
    <property type="entry name" value="RESPONSE_REGULATORY"/>
    <property type="match status" value="1"/>
</dbReference>
<dbReference type="InterPro" id="IPR001789">
    <property type="entry name" value="Sig_transdc_resp-reg_receiver"/>
</dbReference>
<dbReference type="GO" id="GO:0032993">
    <property type="term" value="C:protein-DNA complex"/>
    <property type="evidence" value="ECO:0007669"/>
    <property type="project" value="TreeGrafter"/>
</dbReference>
<evidence type="ECO:0000256" key="5">
    <source>
        <dbReference type="ARBA" id="ARBA00023125"/>
    </source>
</evidence>
<evidence type="ECO:0000256" key="6">
    <source>
        <dbReference type="ARBA" id="ARBA00023163"/>
    </source>
</evidence>
<dbReference type="GO" id="GO:0000156">
    <property type="term" value="F:phosphorelay response regulator activity"/>
    <property type="evidence" value="ECO:0007669"/>
    <property type="project" value="TreeGrafter"/>
</dbReference>
<dbReference type="CDD" id="cd17574">
    <property type="entry name" value="REC_OmpR"/>
    <property type="match status" value="1"/>
</dbReference>
<dbReference type="InterPro" id="IPR001867">
    <property type="entry name" value="OmpR/PhoB-type_DNA-bd"/>
</dbReference>
<dbReference type="SMART" id="SM00862">
    <property type="entry name" value="Trans_reg_C"/>
    <property type="match status" value="1"/>
</dbReference>
<evidence type="ECO:0000256" key="1">
    <source>
        <dbReference type="ARBA" id="ARBA00004496"/>
    </source>
</evidence>
<evidence type="ECO:0000256" key="7">
    <source>
        <dbReference type="PROSITE-ProRule" id="PRU00169"/>
    </source>
</evidence>
<dbReference type="KEGG" id="pib:BBD41_21610"/>
<feature type="DNA-binding region" description="OmpR/PhoB-type" evidence="8">
    <location>
        <begin position="131"/>
        <end position="230"/>
    </location>
</feature>
<dbReference type="GO" id="GO:0005829">
    <property type="term" value="C:cytosol"/>
    <property type="evidence" value="ECO:0007669"/>
    <property type="project" value="TreeGrafter"/>
</dbReference>
<dbReference type="SMART" id="SM00448">
    <property type="entry name" value="REC"/>
    <property type="match status" value="1"/>
</dbReference>
<dbReference type="AlphaFoldDB" id="A0A1B2E4R1"/>
<dbReference type="Gene3D" id="6.10.250.690">
    <property type="match status" value="1"/>
</dbReference>
<evidence type="ECO:0000256" key="3">
    <source>
        <dbReference type="ARBA" id="ARBA00023012"/>
    </source>
</evidence>
<dbReference type="RefSeq" id="WP_099478709.1">
    <property type="nucleotide sequence ID" value="NZ_CP016809.1"/>
</dbReference>
<dbReference type="PROSITE" id="PS51755">
    <property type="entry name" value="OMPR_PHOB"/>
    <property type="match status" value="1"/>
</dbReference>
<gene>
    <name evidence="11" type="ORF">BBD41_21610</name>
</gene>
<comment type="subcellular location">
    <subcellularLocation>
        <location evidence="1">Cytoplasm</location>
    </subcellularLocation>
</comment>
<dbReference type="Pfam" id="PF00486">
    <property type="entry name" value="Trans_reg_C"/>
    <property type="match status" value="1"/>
</dbReference>
<evidence type="ECO:0000313" key="11">
    <source>
        <dbReference type="EMBL" id="ANY74950.1"/>
    </source>
</evidence>
<proteinExistence type="predicted"/>
<keyword evidence="4" id="KW-0805">Transcription regulation</keyword>
<keyword evidence="6" id="KW-0804">Transcription</keyword>
<dbReference type="EMBL" id="CP016809">
    <property type="protein sequence ID" value="ANY74950.1"/>
    <property type="molecule type" value="Genomic_DNA"/>
</dbReference>
<feature type="modified residue" description="4-aspartylphosphate" evidence="7">
    <location>
        <position position="55"/>
    </location>
</feature>
<dbReference type="SUPFAM" id="SSF52172">
    <property type="entry name" value="CheY-like"/>
    <property type="match status" value="1"/>
</dbReference>
<evidence type="ECO:0000256" key="2">
    <source>
        <dbReference type="ARBA" id="ARBA00022553"/>
    </source>
</evidence>
<keyword evidence="2 7" id="KW-0597">Phosphoprotein</keyword>
<accession>A0A1B2E4R1</accession>
<dbReference type="InterPro" id="IPR039420">
    <property type="entry name" value="WalR-like"/>
</dbReference>
<feature type="domain" description="OmpR/PhoB-type" evidence="10">
    <location>
        <begin position="131"/>
        <end position="230"/>
    </location>
</feature>
<dbReference type="PANTHER" id="PTHR48111">
    <property type="entry name" value="REGULATOR OF RPOS"/>
    <property type="match status" value="1"/>
</dbReference>
<dbReference type="PANTHER" id="PTHR48111:SF2">
    <property type="entry name" value="RESPONSE REGULATOR SAER"/>
    <property type="match status" value="1"/>
</dbReference>
<dbReference type="FunFam" id="1.10.10.10:FF:000018">
    <property type="entry name" value="DNA-binding response regulator ResD"/>
    <property type="match status" value="1"/>
</dbReference>
<sequence>MNGLNETILLIDDEEDIVSFIRDALELDGYHVLTAVNGHEALAQCKLEPSLIILDVMMPNMNGFEVCRVLRETMTCPIVFLSASQSEVDRIRGLAAGGDDYLLKPFSLAELKARVHAHLRREQRIRTQKEQGILRFPPLTVDCLGRTVTCRGQEIVLTNKEFMILELLAMHQGQVFTREQIYEKLWGYDAEGDDATITEHVKKIRSKLAAVSGERTYIQTVWGIGYKWEVKA</sequence>
<evidence type="ECO:0000259" key="9">
    <source>
        <dbReference type="PROSITE" id="PS50110"/>
    </source>
</evidence>
<dbReference type="InterPro" id="IPR011006">
    <property type="entry name" value="CheY-like_superfamily"/>
</dbReference>
<evidence type="ECO:0000256" key="8">
    <source>
        <dbReference type="PROSITE-ProRule" id="PRU01091"/>
    </source>
</evidence>
<dbReference type="Pfam" id="PF00072">
    <property type="entry name" value="Response_reg"/>
    <property type="match status" value="1"/>
</dbReference>
<dbReference type="Gene3D" id="3.40.50.2300">
    <property type="match status" value="1"/>
</dbReference>
<dbReference type="GO" id="GO:0006355">
    <property type="term" value="P:regulation of DNA-templated transcription"/>
    <property type="evidence" value="ECO:0007669"/>
    <property type="project" value="InterPro"/>
</dbReference>
<dbReference type="Gene3D" id="1.10.10.10">
    <property type="entry name" value="Winged helix-like DNA-binding domain superfamily/Winged helix DNA-binding domain"/>
    <property type="match status" value="1"/>
</dbReference>
<protein>
    <submittedName>
        <fullName evidence="11">DNA-binding response regulator</fullName>
    </submittedName>
</protein>
<feature type="domain" description="Response regulatory" evidence="9">
    <location>
        <begin position="7"/>
        <end position="119"/>
    </location>
</feature>